<name>A0A2S6ACX8_9NOCA</name>
<comment type="caution">
    <text evidence="2">The sequence shown here is derived from an EMBL/GenBank/DDBJ whole genome shotgun (WGS) entry which is preliminary data.</text>
</comment>
<evidence type="ECO:0008006" key="4">
    <source>
        <dbReference type="Google" id="ProtNLM"/>
    </source>
</evidence>
<organism evidence="2 3">
    <name type="scientific">Nocardia nova</name>
    <dbReference type="NCBI Taxonomy" id="37330"/>
    <lineage>
        <taxon>Bacteria</taxon>
        <taxon>Bacillati</taxon>
        <taxon>Actinomycetota</taxon>
        <taxon>Actinomycetes</taxon>
        <taxon>Mycobacteriales</taxon>
        <taxon>Nocardiaceae</taxon>
        <taxon>Nocardia</taxon>
    </lineage>
</organism>
<evidence type="ECO:0000313" key="3">
    <source>
        <dbReference type="Proteomes" id="UP000239874"/>
    </source>
</evidence>
<dbReference type="Proteomes" id="UP000239874">
    <property type="component" value="Unassembled WGS sequence"/>
</dbReference>
<dbReference type="EMBL" id="PSZC01000039">
    <property type="protein sequence ID" value="PPJ31899.1"/>
    <property type="molecule type" value="Genomic_DNA"/>
</dbReference>
<protein>
    <recommendedName>
        <fullName evidence="4">HNH endonuclease</fullName>
    </recommendedName>
</protein>
<accession>A0A2S6ACX8</accession>
<evidence type="ECO:0000256" key="1">
    <source>
        <dbReference type="SAM" id="MobiDB-lite"/>
    </source>
</evidence>
<dbReference type="AlphaFoldDB" id="A0A2S6ACX8"/>
<reference evidence="2 3" key="1">
    <citation type="submission" date="2018-02" db="EMBL/GenBank/DDBJ databases">
        <title>8 Nocardia nova and 1 Nocardia cyriacigeorgica strain used for evolution to TMP-SMX.</title>
        <authorList>
            <person name="Mehta H."/>
            <person name="Weng J."/>
            <person name="Shamoo Y."/>
        </authorList>
    </citation>
    <scope>NUCLEOTIDE SEQUENCE [LARGE SCALE GENOMIC DNA]</scope>
    <source>
        <strain evidence="2 3">MDA3139</strain>
    </source>
</reference>
<feature type="region of interest" description="Disordered" evidence="1">
    <location>
        <begin position="47"/>
        <end position="115"/>
    </location>
</feature>
<evidence type="ECO:0000313" key="2">
    <source>
        <dbReference type="EMBL" id="PPJ31899.1"/>
    </source>
</evidence>
<gene>
    <name evidence="2" type="ORF">C5E45_32940</name>
</gene>
<feature type="compositionally biased region" description="Basic and acidic residues" evidence="1">
    <location>
        <begin position="98"/>
        <end position="108"/>
    </location>
</feature>
<feature type="compositionally biased region" description="Basic and acidic residues" evidence="1">
    <location>
        <begin position="47"/>
        <end position="59"/>
    </location>
</feature>
<dbReference type="Gene3D" id="1.10.30.50">
    <property type="match status" value="1"/>
</dbReference>
<proteinExistence type="predicted"/>
<sequence length="115" mass="13224">MAQRRTTTQRGLGWKHRQQVASLFARHVDGTPCWWCAQPMWRKPERNWDNAQLEGDHSKARSQGGTRADRLLHSTCNRSRGAGDHDDQRPALTGKPMTKRDPSDERLGHRAMAWP</sequence>